<sequence>MATYRPGSYSSLNILIPYADLVKQHDMAKLLRIKHASHLMAKVLAAATMDCFSPFSLFELLHPPTVGDLLRFQIRMSRSPVKSITSYFQPSRASSCPVWAVRHFVVSNVHAILTSDSIPSALSYAGRHEREIAAASGRSQLEPPQDVPLPLPGVFAAQKRVETTYGPGECQHVGRCVSCVFD</sequence>
<name>A0A067SRH4_GALM3</name>
<keyword evidence="2" id="KW-1185">Reference proteome</keyword>
<evidence type="ECO:0000313" key="1">
    <source>
        <dbReference type="EMBL" id="KDR69398.1"/>
    </source>
</evidence>
<dbReference type="EMBL" id="KL142402">
    <property type="protein sequence ID" value="KDR69398.1"/>
    <property type="molecule type" value="Genomic_DNA"/>
</dbReference>
<dbReference type="Proteomes" id="UP000027222">
    <property type="component" value="Unassembled WGS sequence"/>
</dbReference>
<organism evidence="1 2">
    <name type="scientific">Galerina marginata (strain CBS 339.88)</name>
    <dbReference type="NCBI Taxonomy" id="685588"/>
    <lineage>
        <taxon>Eukaryota</taxon>
        <taxon>Fungi</taxon>
        <taxon>Dikarya</taxon>
        <taxon>Basidiomycota</taxon>
        <taxon>Agaricomycotina</taxon>
        <taxon>Agaricomycetes</taxon>
        <taxon>Agaricomycetidae</taxon>
        <taxon>Agaricales</taxon>
        <taxon>Agaricineae</taxon>
        <taxon>Strophariaceae</taxon>
        <taxon>Galerina</taxon>
    </lineage>
</organism>
<protein>
    <submittedName>
        <fullName evidence="1">Uncharacterized protein</fullName>
    </submittedName>
</protein>
<reference evidence="2" key="1">
    <citation type="journal article" date="2014" name="Proc. Natl. Acad. Sci. U.S.A.">
        <title>Extensive sampling of basidiomycete genomes demonstrates inadequacy of the white-rot/brown-rot paradigm for wood decay fungi.</title>
        <authorList>
            <person name="Riley R."/>
            <person name="Salamov A.A."/>
            <person name="Brown D.W."/>
            <person name="Nagy L.G."/>
            <person name="Floudas D."/>
            <person name="Held B.W."/>
            <person name="Levasseur A."/>
            <person name="Lombard V."/>
            <person name="Morin E."/>
            <person name="Otillar R."/>
            <person name="Lindquist E.A."/>
            <person name="Sun H."/>
            <person name="LaButti K.M."/>
            <person name="Schmutz J."/>
            <person name="Jabbour D."/>
            <person name="Luo H."/>
            <person name="Baker S.E."/>
            <person name="Pisabarro A.G."/>
            <person name="Walton J.D."/>
            <person name="Blanchette R.A."/>
            <person name="Henrissat B."/>
            <person name="Martin F."/>
            <person name="Cullen D."/>
            <person name="Hibbett D.S."/>
            <person name="Grigoriev I.V."/>
        </authorList>
    </citation>
    <scope>NUCLEOTIDE SEQUENCE [LARGE SCALE GENOMIC DNA]</scope>
    <source>
        <strain evidence="2">CBS 339.88</strain>
    </source>
</reference>
<accession>A0A067SRH4</accession>
<evidence type="ECO:0000313" key="2">
    <source>
        <dbReference type="Proteomes" id="UP000027222"/>
    </source>
</evidence>
<gene>
    <name evidence="1" type="ORF">GALMADRAFT_160427</name>
</gene>
<dbReference type="AlphaFoldDB" id="A0A067SRH4"/>
<dbReference type="HOGENOM" id="CLU_1482082_0_0_1"/>
<proteinExistence type="predicted"/>